<dbReference type="VEuPathDB" id="FungiDB:I7I52_02488"/>
<dbReference type="Proteomes" id="UP000670092">
    <property type="component" value="Unassembled WGS sequence"/>
</dbReference>
<gene>
    <name evidence="1" type="ORF">I7I52_02488</name>
</gene>
<comment type="caution">
    <text evidence="1">The sequence shown here is derived from an EMBL/GenBank/DDBJ whole genome shotgun (WGS) entry which is preliminary data.</text>
</comment>
<organism evidence="1 2">
    <name type="scientific">Ajellomyces capsulatus</name>
    <name type="common">Darling's disease fungus</name>
    <name type="synonym">Histoplasma capsulatum</name>
    <dbReference type="NCBI Taxonomy" id="5037"/>
    <lineage>
        <taxon>Eukaryota</taxon>
        <taxon>Fungi</taxon>
        <taxon>Dikarya</taxon>
        <taxon>Ascomycota</taxon>
        <taxon>Pezizomycotina</taxon>
        <taxon>Eurotiomycetes</taxon>
        <taxon>Eurotiomycetidae</taxon>
        <taxon>Onygenales</taxon>
        <taxon>Ajellomycetaceae</taxon>
        <taxon>Histoplasma</taxon>
    </lineage>
</organism>
<dbReference type="AlphaFoldDB" id="A0A8H7Z9E6"/>
<dbReference type="EMBL" id="JAEVHI010000001">
    <property type="protein sequence ID" value="KAG5304227.1"/>
    <property type="molecule type" value="Genomic_DNA"/>
</dbReference>
<protein>
    <submittedName>
        <fullName evidence="1">Uncharacterized protein</fullName>
    </submittedName>
</protein>
<sequence length="71" mass="8023">MTGDIYRILLTPGGSDFDCLQTLPWPCRGAKRFHASQCSPSAPLQRRSMRGDDVEKGRVFFPPKKLPCWAK</sequence>
<accession>A0A8H7Z9E6</accession>
<evidence type="ECO:0000313" key="1">
    <source>
        <dbReference type="EMBL" id="KAG5304227.1"/>
    </source>
</evidence>
<name>A0A8H7Z9E6_AJECA</name>
<evidence type="ECO:0000313" key="2">
    <source>
        <dbReference type="Proteomes" id="UP000670092"/>
    </source>
</evidence>
<proteinExistence type="predicted"/>
<reference evidence="1 2" key="1">
    <citation type="submission" date="2021-01" db="EMBL/GenBank/DDBJ databases">
        <title>Chromosome-level genome assembly of a human fungal pathogen reveals clustering of transcriptionally co-regulated genes.</title>
        <authorList>
            <person name="Voorhies M."/>
            <person name="Cohen S."/>
            <person name="Shea T.P."/>
            <person name="Petrus S."/>
            <person name="Munoz J.F."/>
            <person name="Poplawski S."/>
            <person name="Goldman W.E."/>
            <person name="Michael T."/>
            <person name="Cuomo C.A."/>
            <person name="Sil A."/>
            <person name="Beyhan S."/>
        </authorList>
    </citation>
    <scope>NUCLEOTIDE SEQUENCE [LARGE SCALE GENOMIC DNA]</scope>
    <source>
        <strain evidence="1 2">G184AR</strain>
    </source>
</reference>